<proteinExistence type="predicted"/>
<dbReference type="Proteomes" id="UP000236161">
    <property type="component" value="Unassembled WGS sequence"/>
</dbReference>
<dbReference type="AlphaFoldDB" id="A0A2I0ANC2"/>
<organism evidence="2 3">
    <name type="scientific">Apostasia shenzhenica</name>
    <dbReference type="NCBI Taxonomy" id="1088818"/>
    <lineage>
        <taxon>Eukaryota</taxon>
        <taxon>Viridiplantae</taxon>
        <taxon>Streptophyta</taxon>
        <taxon>Embryophyta</taxon>
        <taxon>Tracheophyta</taxon>
        <taxon>Spermatophyta</taxon>
        <taxon>Magnoliopsida</taxon>
        <taxon>Liliopsida</taxon>
        <taxon>Asparagales</taxon>
        <taxon>Orchidaceae</taxon>
        <taxon>Apostasioideae</taxon>
        <taxon>Apostasia</taxon>
    </lineage>
</organism>
<dbReference type="InterPro" id="IPR036108">
    <property type="entry name" value="4pyrrol_syn_uPrphyn_synt_sf"/>
</dbReference>
<accession>A0A2I0ANC2</accession>
<name>A0A2I0ANC2_9ASPA</name>
<evidence type="ECO:0000313" key="2">
    <source>
        <dbReference type="EMBL" id="PKA57062.1"/>
    </source>
</evidence>
<dbReference type="UniPathway" id="UPA00251">
    <property type="reaction ID" value="UER00320"/>
</dbReference>
<protein>
    <recommendedName>
        <fullName evidence="1">Tetrapyrrole biosynthesis uroporphyrinogen III synthase domain-containing protein</fullName>
    </recommendedName>
</protein>
<evidence type="ECO:0000259" key="1">
    <source>
        <dbReference type="Pfam" id="PF02602"/>
    </source>
</evidence>
<dbReference type="OrthoDB" id="259181at2759"/>
<sequence>MLGATAIALPAPPSYASATAKKPLSGRRVAFTTPPSYGARFAHLLHLRGASPIPLPTVAVDYSLQTLAAVRPFLHREVLEHFSAILFTSRTGVSAVALALADSPPPLSESGDCFVVAALGRDAETLNELHLLQKLCHKRDRIQLLVPKIASPMGLVEALGEGFGRRALCPVPTVIGLEEPPVVPEFLRGLEVSGWVPTRVPAYETRWAGPRSAEELVKGKIEVLDAIVFTSTAEVEGLVKGLETMGLSWRTVREKWPEMVVAAHGPVTAKGAERFGVAIDLVSSKFSSFEGVMDVLAQRLALPQ</sequence>
<reference evidence="2 3" key="1">
    <citation type="journal article" date="2017" name="Nature">
        <title>The Apostasia genome and the evolution of orchids.</title>
        <authorList>
            <person name="Zhang G.Q."/>
            <person name="Liu K.W."/>
            <person name="Li Z."/>
            <person name="Lohaus R."/>
            <person name="Hsiao Y.Y."/>
            <person name="Niu S.C."/>
            <person name="Wang J.Y."/>
            <person name="Lin Y.C."/>
            <person name="Xu Q."/>
            <person name="Chen L.J."/>
            <person name="Yoshida K."/>
            <person name="Fujiwara S."/>
            <person name="Wang Z.W."/>
            <person name="Zhang Y.Q."/>
            <person name="Mitsuda N."/>
            <person name="Wang M."/>
            <person name="Liu G.H."/>
            <person name="Pecoraro L."/>
            <person name="Huang H.X."/>
            <person name="Xiao X.J."/>
            <person name="Lin M."/>
            <person name="Wu X.Y."/>
            <person name="Wu W.L."/>
            <person name="Chen Y.Y."/>
            <person name="Chang S.B."/>
            <person name="Sakamoto S."/>
            <person name="Ohme-Takagi M."/>
            <person name="Yagi M."/>
            <person name="Zeng S.J."/>
            <person name="Shen C.Y."/>
            <person name="Yeh C.M."/>
            <person name="Luo Y.B."/>
            <person name="Tsai W.C."/>
            <person name="Van de Peer Y."/>
            <person name="Liu Z.J."/>
        </authorList>
    </citation>
    <scope>NUCLEOTIDE SEQUENCE [LARGE SCALE GENOMIC DNA]</scope>
    <source>
        <strain evidence="3">cv. Shenzhen</strain>
        <tissue evidence="2">Stem</tissue>
    </source>
</reference>
<dbReference type="STRING" id="1088818.A0A2I0ANC2"/>
<dbReference type="CDD" id="cd06578">
    <property type="entry name" value="HemD"/>
    <property type="match status" value="1"/>
</dbReference>
<gene>
    <name evidence="2" type="ORF">AXF42_Ash002366</name>
</gene>
<evidence type="ECO:0000313" key="3">
    <source>
        <dbReference type="Proteomes" id="UP000236161"/>
    </source>
</evidence>
<dbReference type="InterPro" id="IPR003754">
    <property type="entry name" value="4pyrrol_synth_uPrphyn_synth"/>
</dbReference>
<feature type="domain" description="Tetrapyrrole biosynthesis uroporphyrinogen III synthase" evidence="1">
    <location>
        <begin position="40"/>
        <end position="287"/>
    </location>
</feature>
<dbReference type="GO" id="GO:0004852">
    <property type="term" value="F:uroporphyrinogen-III synthase activity"/>
    <property type="evidence" value="ECO:0007669"/>
    <property type="project" value="InterPro"/>
</dbReference>
<dbReference type="GO" id="GO:0006782">
    <property type="term" value="P:protoporphyrinogen IX biosynthetic process"/>
    <property type="evidence" value="ECO:0007669"/>
    <property type="project" value="UniProtKB-UniPathway"/>
</dbReference>
<dbReference type="PANTHER" id="PTHR38020">
    <property type="entry name" value="UROPORPHYRINOGEN-III SYNTHASE"/>
    <property type="match status" value="1"/>
</dbReference>
<dbReference type="SUPFAM" id="SSF69618">
    <property type="entry name" value="HemD-like"/>
    <property type="match status" value="1"/>
</dbReference>
<keyword evidence="3" id="KW-1185">Reference proteome</keyword>
<dbReference type="EMBL" id="KZ451969">
    <property type="protein sequence ID" value="PKA57062.1"/>
    <property type="molecule type" value="Genomic_DNA"/>
</dbReference>
<dbReference type="Gene3D" id="3.40.50.10090">
    <property type="match status" value="2"/>
</dbReference>
<dbReference type="PANTHER" id="PTHR38020:SF1">
    <property type="entry name" value="UROPORPHYRINOGEN-III SYNTHASE"/>
    <property type="match status" value="1"/>
</dbReference>
<dbReference type="Pfam" id="PF02602">
    <property type="entry name" value="HEM4"/>
    <property type="match status" value="1"/>
</dbReference>